<dbReference type="PANTHER" id="PTHR31672:SF13">
    <property type="entry name" value="F-BOX PROTEIN CPR30-LIKE"/>
    <property type="match status" value="1"/>
</dbReference>
<proteinExistence type="predicted"/>
<dbReference type="SUPFAM" id="SSF81383">
    <property type="entry name" value="F-box domain"/>
    <property type="match status" value="1"/>
</dbReference>
<feature type="domain" description="F-box" evidence="1">
    <location>
        <begin position="7"/>
        <end position="47"/>
    </location>
</feature>
<dbReference type="Proteomes" id="UP000245207">
    <property type="component" value="Unassembled WGS sequence"/>
</dbReference>
<dbReference type="Pfam" id="PF00646">
    <property type="entry name" value="F-box"/>
    <property type="match status" value="1"/>
</dbReference>
<dbReference type="Gene3D" id="1.20.1280.50">
    <property type="match status" value="1"/>
</dbReference>
<sequence>MADECILPEEILHYIFLRMPTKPLLQLKCLSKHWNCVISNPSFMKARSRRMILAPALPLHAIDISVQGNDMNHSMIKLHFPYAMLEDKEVTIVGSFNGIVFLVLEKAYRPHELILYNPFTGAFKTVPRPPYSDYTNHMYGFGYGTILDDLKIIRIMRYDSANSGSRLYEIFSLKSGSWSSPSVLIGKYHFLKYSGTFVNGYLYWVAARDDHWPIIVALDIKKMVFSEILIPSGCNWNCLGRFNGRLSMICIRSNDFELWVTNDHDSGNLWSKKCLSKYTSLSDHDKSFNVLCVLDDGKLLVVQYPSKQLIVYDMFKESYKEVNTLISFGQLTNLQSIEYQESSISPADMCSTLI</sequence>
<dbReference type="SUPFAM" id="SSF101898">
    <property type="entry name" value="NHL repeat"/>
    <property type="match status" value="1"/>
</dbReference>
<dbReference type="InterPro" id="IPR036047">
    <property type="entry name" value="F-box-like_dom_sf"/>
</dbReference>
<dbReference type="InterPro" id="IPR017451">
    <property type="entry name" value="F-box-assoc_interact_dom"/>
</dbReference>
<dbReference type="AlphaFoldDB" id="A0A2U1PQ33"/>
<gene>
    <name evidence="2" type="ORF">CTI12_AA122410</name>
</gene>
<evidence type="ECO:0000259" key="1">
    <source>
        <dbReference type="PROSITE" id="PS50181"/>
    </source>
</evidence>
<dbReference type="STRING" id="35608.A0A2U1PQ33"/>
<dbReference type="NCBIfam" id="TIGR01640">
    <property type="entry name" value="F_box_assoc_1"/>
    <property type="match status" value="1"/>
</dbReference>
<organism evidence="2 3">
    <name type="scientific">Artemisia annua</name>
    <name type="common">Sweet wormwood</name>
    <dbReference type="NCBI Taxonomy" id="35608"/>
    <lineage>
        <taxon>Eukaryota</taxon>
        <taxon>Viridiplantae</taxon>
        <taxon>Streptophyta</taxon>
        <taxon>Embryophyta</taxon>
        <taxon>Tracheophyta</taxon>
        <taxon>Spermatophyta</taxon>
        <taxon>Magnoliopsida</taxon>
        <taxon>eudicotyledons</taxon>
        <taxon>Gunneridae</taxon>
        <taxon>Pentapetalae</taxon>
        <taxon>asterids</taxon>
        <taxon>campanulids</taxon>
        <taxon>Asterales</taxon>
        <taxon>Asteraceae</taxon>
        <taxon>Asteroideae</taxon>
        <taxon>Anthemideae</taxon>
        <taxon>Artemisiinae</taxon>
        <taxon>Artemisia</taxon>
    </lineage>
</organism>
<evidence type="ECO:0000313" key="3">
    <source>
        <dbReference type="Proteomes" id="UP000245207"/>
    </source>
</evidence>
<protein>
    <submittedName>
        <fullName evidence="2">F-box domain-containing protein</fullName>
    </submittedName>
</protein>
<dbReference type="OrthoDB" id="591557at2759"/>
<dbReference type="InterPro" id="IPR013187">
    <property type="entry name" value="F-box-assoc_dom_typ3"/>
</dbReference>
<dbReference type="InterPro" id="IPR001810">
    <property type="entry name" value="F-box_dom"/>
</dbReference>
<evidence type="ECO:0000313" key="2">
    <source>
        <dbReference type="EMBL" id="PWA87873.1"/>
    </source>
</evidence>
<dbReference type="InterPro" id="IPR050796">
    <property type="entry name" value="SCF_F-box_component"/>
</dbReference>
<dbReference type="EMBL" id="PKPP01000869">
    <property type="protein sequence ID" value="PWA87873.1"/>
    <property type="molecule type" value="Genomic_DNA"/>
</dbReference>
<comment type="caution">
    <text evidence="2">The sequence shown here is derived from an EMBL/GenBank/DDBJ whole genome shotgun (WGS) entry which is preliminary data.</text>
</comment>
<reference evidence="2 3" key="1">
    <citation type="journal article" date="2018" name="Mol. Plant">
        <title>The genome of Artemisia annua provides insight into the evolution of Asteraceae family and artemisinin biosynthesis.</title>
        <authorList>
            <person name="Shen Q."/>
            <person name="Zhang L."/>
            <person name="Liao Z."/>
            <person name="Wang S."/>
            <person name="Yan T."/>
            <person name="Shi P."/>
            <person name="Liu M."/>
            <person name="Fu X."/>
            <person name="Pan Q."/>
            <person name="Wang Y."/>
            <person name="Lv Z."/>
            <person name="Lu X."/>
            <person name="Zhang F."/>
            <person name="Jiang W."/>
            <person name="Ma Y."/>
            <person name="Chen M."/>
            <person name="Hao X."/>
            <person name="Li L."/>
            <person name="Tang Y."/>
            <person name="Lv G."/>
            <person name="Zhou Y."/>
            <person name="Sun X."/>
            <person name="Brodelius P.E."/>
            <person name="Rose J.K.C."/>
            <person name="Tang K."/>
        </authorList>
    </citation>
    <scope>NUCLEOTIDE SEQUENCE [LARGE SCALE GENOMIC DNA]</scope>
    <source>
        <strain evidence="3">cv. Huhao1</strain>
        <tissue evidence="2">Leaf</tissue>
    </source>
</reference>
<keyword evidence="3" id="KW-1185">Reference proteome</keyword>
<dbReference type="Pfam" id="PF08268">
    <property type="entry name" value="FBA_3"/>
    <property type="match status" value="1"/>
</dbReference>
<name>A0A2U1PQ33_ARTAN</name>
<dbReference type="PANTHER" id="PTHR31672">
    <property type="entry name" value="BNACNNG10540D PROTEIN"/>
    <property type="match status" value="1"/>
</dbReference>
<dbReference type="PROSITE" id="PS50181">
    <property type="entry name" value="FBOX"/>
    <property type="match status" value="1"/>
</dbReference>
<dbReference type="SMART" id="SM00256">
    <property type="entry name" value="FBOX"/>
    <property type="match status" value="1"/>
</dbReference>
<accession>A0A2U1PQ33</accession>